<organism evidence="1 2">
    <name type="scientific">Knipowitschia caucasica</name>
    <name type="common">Caucasian dwarf goby</name>
    <name type="synonym">Pomatoschistus caucasicus</name>
    <dbReference type="NCBI Taxonomy" id="637954"/>
    <lineage>
        <taxon>Eukaryota</taxon>
        <taxon>Metazoa</taxon>
        <taxon>Chordata</taxon>
        <taxon>Craniata</taxon>
        <taxon>Vertebrata</taxon>
        <taxon>Euteleostomi</taxon>
        <taxon>Actinopterygii</taxon>
        <taxon>Neopterygii</taxon>
        <taxon>Teleostei</taxon>
        <taxon>Neoteleostei</taxon>
        <taxon>Acanthomorphata</taxon>
        <taxon>Gobiaria</taxon>
        <taxon>Gobiiformes</taxon>
        <taxon>Gobioidei</taxon>
        <taxon>Gobiidae</taxon>
        <taxon>Gobiinae</taxon>
        <taxon>Knipowitschia</taxon>
    </lineage>
</organism>
<protein>
    <recommendedName>
        <fullName evidence="3">LINE-1 type transposase domain-containing 1</fullName>
    </recommendedName>
</protein>
<name>A0AAV2IYD0_KNICA</name>
<evidence type="ECO:0000313" key="2">
    <source>
        <dbReference type="Proteomes" id="UP001497482"/>
    </source>
</evidence>
<reference evidence="1 2" key="1">
    <citation type="submission" date="2024-04" db="EMBL/GenBank/DDBJ databases">
        <authorList>
            <person name="Waldvogel A.-M."/>
            <person name="Schoenle A."/>
        </authorList>
    </citation>
    <scope>NUCLEOTIDE SEQUENCE [LARGE SCALE GENOMIC DNA]</scope>
</reference>
<dbReference type="PANTHER" id="PTHR11505">
    <property type="entry name" value="L1 TRANSPOSABLE ELEMENT-RELATED"/>
    <property type="match status" value="1"/>
</dbReference>
<keyword evidence="2" id="KW-1185">Reference proteome</keyword>
<dbReference type="EMBL" id="OZ035823">
    <property type="protein sequence ID" value="CAL1568632.1"/>
    <property type="molecule type" value="Genomic_DNA"/>
</dbReference>
<dbReference type="Gene3D" id="3.30.70.1820">
    <property type="entry name" value="L1 transposable element, RRM domain"/>
    <property type="match status" value="1"/>
</dbReference>
<gene>
    <name evidence="1" type="ORF">KC01_LOCUS1212</name>
</gene>
<dbReference type="Proteomes" id="UP001497482">
    <property type="component" value="Chromosome 1"/>
</dbReference>
<dbReference type="Gene3D" id="1.20.5.340">
    <property type="match status" value="1"/>
</dbReference>
<proteinExistence type="predicted"/>
<sequence>MDQSIAKLELSLDGKINNVIKRIDEVAASCDAIGVRQAEAESRISALEDDMTPLQARVNELIKSNSELASQVLDLQARSRRDNLRILNLRESVEGSNPVLFFEKFIPKLLHLSVSDISIDRAHRTFGPPAAADDRPRPVIIKFHRSRDVTTVLSAAKRAGDLQYEDRPLRIVPDIPPAVRLIRRGFNDVCTELIKRKVRFRMAFPAVLSFEINGMKKSFTEPKRARAFLGGTVTNENN</sequence>
<dbReference type="AlphaFoldDB" id="A0AAV2IYD0"/>
<evidence type="ECO:0000313" key="1">
    <source>
        <dbReference type="EMBL" id="CAL1568632.1"/>
    </source>
</evidence>
<dbReference type="InterPro" id="IPR004244">
    <property type="entry name" value="Transposase_22"/>
</dbReference>
<accession>A0AAV2IYD0</accession>
<evidence type="ECO:0008006" key="3">
    <source>
        <dbReference type="Google" id="ProtNLM"/>
    </source>
</evidence>